<dbReference type="GO" id="GO:0044781">
    <property type="term" value="P:bacterial-type flagellum organization"/>
    <property type="evidence" value="ECO:0007669"/>
    <property type="project" value="UniProtKB-KW"/>
</dbReference>
<protein>
    <recommendedName>
        <fullName evidence="4">Translational regulator CsrA</fullName>
    </recommendedName>
</protein>
<dbReference type="GO" id="GO:0006402">
    <property type="term" value="P:mRNA catabolic process"/>
    <property type="evidence" value="ECO:0007669"/>
    <property type="project" value="InterPro"/>
</dbReference>
<dbReference type="KEGG" id="fmr:Fuma_04111"/>
<dbReference type="AlphaFoldDB" id="A0A1P8WK95"/>
<dbReference type="InterPro" id="IPR036107">
    <property type="entry name" value="CsrA_sf"/>
</dbReference>
<evidence type="ECO:0000256" key="1">
    <source>
        <dbReference type="ARBA" id="ARBA00022490"/>
    </source>
</evidence>
<dbReference type="EMBL" id="CP017641">
    <property type="protein sequence ID" value="APZ94479.1"/>
    <property type="molecule type" value="Genomic_DNA"/>
</dbReference>
<dbReference type="RefSeq" id="WP_077025778.1">
    <property type="nucleotide sequence ID" value="NZ_CP017641.1"/>
</dbReference>
<keyword evidence="2 4" id="KW-0810">Translation regulation</keyword>
<dbReference type="GO" id="GO:0048027">
    <property type="term" value="F:mRNA 5'-UTR binding"/>
    <property type="evidence" value="ECO:0007669"/>
    <property type="project" value="UniProtKB-UniRule"/>
</dbReference>
<comment type="function">
    <text evidence="4">A translational regulator that binds mRNA to regulate translation initiation and/or mRNA stability. Usually binds in the 5'-UTR at or near the Shine-Dalgarno sequence preventing ribosome-binding, thus repressing translation. Its main target seems to be the major flagellin gene, while its function is anatagonized by FliW.</text>
</comment>
<dbReference type="GO" id="GO:0006109">
    <property type="term" value="P:regulation of carbohydrate metabolic process"/>
    <property type="evidence" value="ECO:0007669"/>
    <property type="project" value="InterPro"/>
</dbReference>
<keyword evidence="1 4" id="KW-0963">Cytoplasm</keyword>
<name>A0A1P8WK95_9PLAN</name>
<keyword evidence="3 4" id="KW-0694">RNA-binding</keyword>
<dbReference type="OrthoDB" id="289081at2"/>
<dbReference type="GO" id="GO:0005829">
    <property type="term" value="C:cytosol"/>
    <property type="evidence" value="ECO:0007669"/>
    <property type="project" value="TreeGrafter"/>
</dbReference>
<dbReference type="HAMAP" id="MF_00167">
    <property type="entry name" value="CsrA"/>
    <property type="match status" value="1"/>
</dbReference>
<dbReference type="SUPFAM" id="SSF117130">
    <property type="entry name" value="CsrA-like"/>
    <property type="match status" value="1"/>
</dbReference>
<dbReference type="PANTHER" id="PTHR34984">
    <property type="entry name" value="CARBON STORAGE REGULATOR"/>
    <property type="match status" value="1"/>
</dbReference>
<comment type="subcellular location">
    <subcellularLocation>
        <location evidence="4">Cytoplasm</location>
    </subcellularLocation>
</comment>
<keyword evidence="4" id="KW-0678">Repressor</keyword>
<dbReference type="GO" id="GO:0045947">
    <property type="term" value="P:negative regulation of translational initiation"/>
    <property type="evidence" value="ECO:0007669"/>
    <property type="project" value="UniProtKB-UniRule"/>
</dbReference>
<organism evidence="5 6">
    <name type="scientific">Fuerstiella marisgermanici</name>
    <dbReference type="NCBI Taxonomy" id="1891926"/>
    <lineage>
        <taxon>Bacteria</taxon>
        <taxon>Pseudomonadati</taxon>
        <taxon>Planctomycetota</taxon>
        <taxon>Planctomycetia</taxon>
        <taxon>Planctomycetales</taxon>
        <taxon>Planctomycetaceae</taxon>
        <taxon>Fuerstiella</taxon>
    </lineage>
</organism>
<comment type="subunit">
    <text evidence="4">Homodimer; the beta-strands of each monomer intercalate to form a hydrophobic core, while the alpha-helices form wings that extend away from the core.</text>
</comment>
<proteinExistence type="inferred from homology"/>
<accession>A0A1P8WK95</accession>
<sequence>MLVLSRKPGESIQIDENISVTVSEVQGGRVRLSIDAPRSVRIVRKEVLERDFPAESTQTLLDLPKDSDKVLN</sequence>
<reference evidence="5 6" key="1">
    <citation type="journal article" date="2016" name="Front. Microbiol.">
        <title>Fuerstia marisgermanicae gen. nov., sp. nov., an Unusual Member of the Phylum Planctomycetes from the German Wadden Sea.</title>
        <authorList>
            <person name="Kohn T."/>
            <person name="Heuer A."/>
            <person name="Jogler M."/>
            <person name="Vollmers J."/>
            <person name="Boedeker C."/>
            <person name="Bunk B."/>
            <person name="Rast P."/>
            <person name="Borchert D."/>
            <person name="Glockner I."/>
            <person name="Freese H.M."/>
            <person name="Klenk H.P."/>
            <person name="Overmann J."/>
            <person name="Kaster A.K."/>
            <person name="Rohde M."/>
            <person name="Wiegand S."/>
            <person name="Jogler C."/>
        </authorList>
    </citation>
    <scope>NUCLEOTIDE SEQUENCE [LARGE SCALE GENOMIC DNA]</scope>
    <source>
        <strain evidence="5 6">NH11</strain>
    </source>
</reference>
<evidence type="ECO:0000256" key="4">
    <source>
        <dbReference type="HAMAP-Rule" id="MF_00167"/>
    </source>
</evidence>
<dbReference type="PANTHER" id="PTHR34984:SF1">
    <property type="entry name" value="CARBON STORAGE REGULATOR"/>
    <property type="match status" value="1"/>
</dbReference>
<dbReference type="GO" id="GO:1902208">
    <property type="term" value="P:regulation of bacterial-type flagellum assembly"/>
    <property type="evidence" value="ECO:0007669"/>
    <property type="project" value="UniProtKB-UniRule"/>
</dbReference>
<keyword evidence="4" id="KW-1005">Bacterial flagellum biogenesis</keyword>
<evidence type="ECO:0000256" key="3">
    <source>
        <dbReference type="ARBA" id="ARBA00022884"/>
    </source>
</evidence>
<dbReference type="InterPro" id="IPR003751">
    <property type="entry name" value="CsrA"/>
</dbReference>
<keyword evidence="6" id="KW-1185">Reference proteome</keyword>
<dbReference type="STRING" id="1891926.Fuma_04111"/>
<comment type="similarity">
    <text evidence="4">Belongs to the CsrA/RsmA family.</text>
</comment>
<evidence type="ECO:0000313" key="5">
    <source>
        <dbReference type="EMBL" id="APZ94479.1"/>
    </source>
</evidence>
<dbReference type="Gene3D" id="2.60.40.4380">
    <property type="entry name" value="Translational regulator CsrA"/>
    <property type="match status" value="1"/>
</dbReference>
<dbReference type="Proteomes" id="UP000187735">
    <property type="component" value="Chromosome"/>
</dbReference>
<dbReference type="Pfam" id="PF02599">
    <property type="entry name" value="CsrA"/>
    <property type="match status" value="1"/>
</dbReference>
<gene>
    <name evidence="4" type="primary">csrA</name>
    <name evidence="5" type="ORF">Fuma_04111</name>
</gene>
<evidence type="ECO:0000313" key="6">
    <source>
        <dbReference type="Proteomes" id="UP000187735"/>
    </source>
</evidence>
<evidence type="ECO:0000256" key="2">
    <source>
        <dbReference type="ARBA" id="ARBA00022845"/>
    </source>
</evidence>